<sequence>MSQIKSDLGRSQPDPDRERDTFLASPVTCSTSISPKAANLAVTSTQIHTHSRADDILPSRRIHMKLRHRDPGACWSSPGRLCTRANTHRLLRKQLFITPPPGPLSLAPDIVMLDLQSSFHYAGSSTTIILGEKLELQELYSVALASRQTKLQGGEIFTIPTHVAAIPL</sequence>
<dbReference type="EMBL" id="VSWC01000002">
    <property type="protein sequence ID" value="KAA1117556.1"/>
    <property type="molecule type" value="Genomic_DNA"/>
</dbReference>
<dbReference type="EMBL" id="VSWC01000054">
    <property type="protein sequence ID" value="KAA1099524.1"/>
    <property type="molecule type" value="Genomic_DNA"/>
</dbReference>
<dbReference type="AlphaFoldDB" id="A0A5B0PG11"/>
<accession>A0A5B0PG11</accession>
<organism evidence="2 4">
    <name type="scientific">Puccinia graminis f. sp. tritici</name>
    <dbReference type="NCBI Taxonomy" id="56615"/>
    <lineage>
        <taxon>Eukaryota</taxon>
        <taxon>Fungi</taxon>
        <taxon>Dikarya</taxon>
        <taxon>Basidiomycota</taxon>
        <taxon>Pucciniomycotina</taxon>
        <taxon>Pucciniomycetes</taxon>
        <taxon>Pucciniales</taxon>
        <taxon>Pucciniaceae</taxon>
        <taxon>Puccinia</taxon>
    </lineage>
</organism>
<evidence type="ECO:0000256" key="1">
    <source>
        <dbReference type="SAM" id="MobiDB-lite"/>
    </source>
</evidence>
<name>A0A5B0PG11_PUCGR</name>
<evidence type="ECO:0000313" key="2">
    <source>
        <dbReference type="EMBL" id="KAA1099524.1"/>
    </source>
</evidence>
<proteinExistence type="predicted"/>
<dbReference type="Proteomes" id="UP000324748">
    <property type="component" value="Unassembled WGS sequence"/>
</dbReference>
<evidence type="ECO:0000313" key="4">
    <source>
        <dbReference type="Proteomes" id="UP000324748"/>
    </source>
</evidence>
<comment type="caution">
    <text evidence="2">The sequence shown here is derived from an EMBL/GenBank/DDBJ whole genome shotgun (WGS) entry which is preliminary data.</text>
</comment>
<feature type="region of interest" description="Disordered" evidence="1">
    <location>
        <begin position="1"/>
        <end position="21"/>
    </location>
</feature>
<evidence type="ECO:0000313" key="3">
    <source>
        <dbReference type="EMBL" id="KAA1117556.1"/>
    </source>
</evidence>
<protein>
    <submittedName>
        <fullName evidence="2">Uncharacterized protein</fullName>
    </submittedName>
</protein>
<reference evidence="2 4" key="1">
    <citation type="submission" date="2019-05" db="EMBL/GenBank/DDBJ databases">
        <title>Emergence of the Ug99 lineage of the wheat stem rust pathogen through somatic hybridization.</title>
        <authorList>
            <person name="Li F."/>
            <person name="Upadhyaya N.M."/>
            <person name="Sperschneider J."/>
            <person name="Matny O."/>
            <person name="Nguyen-Phuc H."/>
            <person name="Mago R."/>
            <person name="Raley C."/>
            <person name="Miller M.E."/>
            <person name="Silverstein K.A.T."/>
            <person name="Henningsen E."/>
            <person name="Hirsch C.D."/>
            <person name="Visser B."/>
            <person name="Pretorius Z.A."/>
            <person name="Steffenson B.J."/>
            <person name="Schwessinger B."/>
            <person name="Dodds P.N."/>
            <person name="Figueroa M."/>
        </authorList>
    </citation>
    <scope>NUCLEOTIDE SEQUENCE [LARGE SCALE GENOMIC DNA]</scope>
    <source>
        <strain evidence="2">21-0</strain>
    </source>
</reference>
<keyword evidence="4" id="KW-1185">Reference proteome</keyword>
<gene>
    <name evidence="2" type="ORF">PGT21_010491</name>
    <name evidence="3" type="ORF">PGT21_014559</name>
</gene>